<name>A0AAV5W2T7_9BILA</name>
<reference evidence="12" key="1">
    <citation type="submission" date="2023-10" db="EMBL/GenBank/DDBJ databases">
        <title>Genome assembly of Pristionchus species.</title>
        <authorList>
            <person name="Yoshida K."/>
            <person name="Sommer R.J."/>
        </authorList>
    </citation>
    <scope>NUCLEOTIDE SEQUENCE</scope>
    <source>
        <strain evidence="12">RS5133</strain>
    </source>
</reference>
<sequence>ATESELQGRLRIVQNTFKARNNCIVLRLATAVKEENGVNPFGFHFEFDRVKYEEIKERKKRQAVSRWLAFAALVHHKFGIRHILLVAMMSLYATLGGFMFEALESGNEKQLVAEAIHDMNIVTDNFVDLVINISFTEMDKTKRAEMLNHLSKKYYTKMLITEDRYLGSAWHKAEDLDLNIQWTVLPAMFYAFTLFSTIGYGSISCYTWAGRYISILYACVGIPLMLLTIGDLGEVLQRQLCRLLNWTQCKLRCCRSSKTTTDVEKNKMPEENEDNTEEETEHVLPVWIAVSLLLIYLCLVSLALYLGDKVGVQETDFSLAASFYYVFISITTTGFGDVMPNSVQYNPLTSLALLCGLVLLSIINSSVYSQLYDSFYSGVMKVEVKLDSIHADAYEPPGHRLFKNLSPAFSTLAVSFPSSSTSRPSSLTSPDPPRILLTTPSVVLHSRAHSDGSIQSLETPDLLAQLMMDDGRKTRAHSEDTRPRTISTPSTAGALGQFRYLSRVPGAPPTLGPMGGVGIAAATRRIAKLKRNPSSASN</sequence>
<gene>
    <name evidence="12" type="ORF">PFISCL1PPCAC_17758</name>
</gene>
<evidence type="ECO:0000313" key="13">
    <source>
        <dbReference type="Proteomes" id="UP001432322"/>
    </source>
</evidence>
<keyword evidence="5 8" id="KW-0406">Ion transport</keyword>
<dbReference type="EMBL" id="BTSY01000005">
    <property type="protein sequence ID" value="GMT26461.1"/>
    <property type="molecule type" value="Genomic_DNA"/>
</dbReference>
<feature type="transmembrane region" description="Helical" evidence="10">
    <location>
        <begin position="212"/>
        <end position="230"/>
    </location>
</feature>
<dbReference type="Gene3D" id="1.10.287.70">
    <property type="match status" value="1"/>
</dbReference>
<keyword evidence="2 8" id="KW-0813">Transport</keyword>
<comment type="similarity">
    <text evidence="8">Belongs to the two pore domain potassium channel (TC 1.A.1.8) family.</text>
</comment>
<keyword evidence="3 8" id="KW-0812">Transmembrane</keyword>
<evidence type="ECO:0000256" key="4">
    <source>
        <dbReference type="ARBA" id="ARBA00022989"/>
    </source>
</evidence>
<organism evidence="12 13">
    <name type="scientific">Pristionchus fissidentatus</name>
    <dbReference type="NCBI Taxonomy" id="1538716"/>
    <lineage>
        <taxon>Eukaryota</taxon>
        <taxon>Metazoa</taxon>
        <taxon>Ecdysozoa</taxon>
        <taxon>Nematoda</taxon>
        <taxon>Chromadorea</taxon>
        <taxon>Rhabditida</taxon>
        <taxon>Rhabditina</taxon>
        <taxon>Diplogasteromorpha</taxon>
        <taxon>Diplogasteroidea</taxon>
        <taxon>Neodiplogasteridae</taxon>
        <taxon>Pristionchus</taxon>
    </lineage>
</organism>
<dbReference type="PRINTS" id="PR01333">
    <property type="entry name" value="2POREKCHANEL"/>
</dbReference>
<keyword evidence="7 8" id="KW-0407">Ion channel</keyword>
<evidence type="ECO:0000256" key="1">
    <source>
        <dbReference type="ARBA" id="ARBA00004141"/>
    </source>
</evidence>
<evidence type="ECO:0000256" key="7">
    <source>
        <dbReference type="ARBA" id="ARBA00023303"/>
    </source>
</evidence>
<evidence type="ECO:0000256" key="10">
    <source>
        <dbReference type="SAM" id="Phobius"/>
    </source>
</evidence>
<feature type="transmembrane region" description="Helical" evidence="10">
    <location>
        <begin position="180"/>
        <end position="200"/>
    </location>
</feature>
<feature type="domain" description="Potassium channel" evidence="11">
    <location>
        <begin position="181"/>
        <end position="237"/>
    </location>
</feature>
<keyword evidence="6 10" id="KW-0472">Membrane</keyword>
<evidence type="ECO:0000259" key="11">
    <source>
        <dbReference type="Pfam" id="PF07885"/>
    </source>
</evidence>
<evidence type="ECO:0000313" key="12">
    <source>
        <dbReference type="EMBL" id="GMT26461.1"/>
    </source>
</evidence>
<feature type="transmembrane region" description="Helical" evidence="10">
    <location>
        <begin position="348"/>
        <end position="371"/>
    </location>
</feature>
<dbReference type="GO" id="GO:0022841">
    <property type="term" value="F:potassium ion leak channel activity"/>
    <property type="evidence" value="ECO:0007669"/>
    <property type="project" value="TreeGrafter"/>
</dbReference>
<comment type="subcellular location">
    <subcellularLocation>
        <location evidence="1">Membrane</location>
        <topology evidence="1">Multi-pass membrane protein</topology>
    </subcellularLocation>
</comment>
<evidence type="ECO:0000256" key="3">
    <source>
        <dbReference type="ARBA" id="ARBA00022692"/>
    </source>
</evidence>
<keyword evidence="13" id="KW-1185">Reference proteome</keyword>
<evidence type="ECO:0000256" key="5">
    <source>
        <dbReference type="ARBA" id="ARBA00023065"/>
    </source>
</evidence>
<feature type="transmembrane region" description="Helical" evidence="10">
    <location>
        <begin position="317"/>
        <end position="336"/>
    </location>
</feature>
<dbReference type="PANTHER" id="PTHR11003:SF66">
    <property type="entry name" value="POTASSIUM CHANNEL DOMAIN-CONTAINING PROTEIN"/>
    <property type="match status" value="1"/>
</dbReference>
<dbReference type="InterPro" id="IPR013099">
    <property type="entry name" value="K_chnl_dom"/>
</dbReference>
<dbReference type="Proteomes" id="UP001432322">
    <property type="component" value="Unassembled WGS sequence"/>
</dbReference>
<evidence type="ECO:0000256" key="8">
    <source>
        <dbReference type="RuleBase" id="RU003857"/>
    </source>
</evidence>
<protein>
    <recommendedName>
        <fullName evidence="11">Potassium channel domain-containing protein</fullName>
    </recommendedName>
</protein>
<dbReference type="InterPro" id="IPR003280">
    <property type="entry name" value="2pore_dom_K_chnl"/>
</dbReference>
<proteinExistence type="inferred from homology"/>
<dbReference type="SUPFAM" id="SSF81324">
    <property type="entry name" value="Voltage-gated potassium channels"/>
    <property type="match status" value="2"/>
</dbReference>
<feature type="transmembrane region" description="Helical" evidence="10">
    <location>
        <begin position="83"/>
        <end position="100"/>
    </location>
</feature>
<feature type="non-terminal residue" evidence="12">
    <location>
        <position position="538"/>
    </location>
</feature>
<dbReference type="GO" id="GO:0015271">
    <property type="term" value="F:outward rectifier potassium channel activity"/>
    <property type="evidence" value="ECO:0007669"/>
    <property type="project" value="TreeGrafter"/>
</dbReference>
<dbReference type="GO" id="GO:0005886">
    <property type="term" value="C:plasma membrane"/>
    <property type="evidence" value="ECO:0007669"/>
    <property type="project" value="TreeGrafter"/>
</dbReference>
<feature type="transmembrane region" description="Helical" evidence="10">
    <location>
        <begin position="284"/>
        <end position="305"/>
    </location>
</feature>
<dbReference type="Pfam" id="PF07885">
    <property type="entry name" value="Ion_trans_2"/>
    <property type="match status" value="2"/>
</dbReference>
<accession>A0AAV5W2T7</accession>
<dbReference type="AlphaFoldDB" id="A0AAV5W2T7"/>
<feature type="region of interest" description="Disordered" evidence="9">
    <location>
        <begin position="472"/>
        <end position="491"/>
    </location>
</feature>
<keyword evidence="4 10" id="KW-1133">Transmembrane helix</keyword>
<evidence type="ECO:0000256" key="6">
    <source>
        <dbReference type="ARBA" id="ARBA00023136"/>
    </source>
</evidence>
<evidence type="ECO:0000256" key="9">
    <source>
        <dbReference type="SAM" id="MobiDB-lite"/>
    </source>
</evidence>
<feature type="non-terminal residue" evidence="12">
    <location>
        <position position="1"/>
    </location>
</feature>
<dbReference type="PANTHER" id="PTHR11003">
    <property type="entry name" value="POTASSIUM CHANNEL, SUBFAMILY K"/>
    <property type="match status" value="1"/>
</dbReference>
<comment type="caution">
    <text evidence="12">The sequence shown here is derived from an EMBL/GenBank/DDBJ whole genome shotgun (WGS) entry which is preliminary data.</text>
</comment>
<dbReference type="GO" id="GO:0030322">
    <property type="term" value="P:stabilization of membrane potential"/>
    <property type="evidence" value="ECO:0007669"/>
    <property type="project" value="TreeGrafter"/>
</dbReference>
<evidence type="ECO:0000256" key="2">
    <source>
        <dbReference type="ARBA" id="ARBA00022448"/>
    </source>
</evidence>
<feature type="domain" description="Potassium channel" evidence="11">
    <location>
        <begin position="295"/>
        <end position="366"/>
    </location>
</feature>
<feature type="compositionally biased region" description="Basic and acidic residues" evidence="9">
    <location>
        <begin position="472"/>
        <end position="483"/>
    </location>
</feature>